<keyword evidence="1" id="KW-0732">Signal</keyword>
<dbReference type="OrthoDB" id="9969897at2759"/>
<dbReference type="EMBL" id="CAJOBA010002054">
    <property type="protein sequence ID" value="CAF3627647.1"/>
    <property type="molecule type" value="Genomic_DNA"/>
</dbReference>
<dbReference type="Proteomes" id="UP000677228">
    <property type="component" value="Unassembled WGS sequence"/>
</dbReference>
<feature type="chain" id="PRO_5036224359" evidence="1">
    <location>
        <begin position="18"/>
        <end position="369"/>
    </location>
</feature>
<dbReference type="AlphaFoldDB" id="A0A814FB51"/>
<evidence type="ECO:0000313" key="2">
    <source>
        <dbReference type="EMBL" id="CAF0842638.1"/>
    </source>
</evidence>
<name>A0A814FB51_9BILA</name>
<protein>
    <submittedName>
        <fullName evidence="3">Uncharacterized protein</fullName>
    </submittedName>
</protein>
<dbReference type="EMBL" id="CAJNOK010002053">
    <property type="protein sequence ID" value="CAF0842638.1"/>
    <property type="molecule type" value="Genomic_DNA"/>
</dbReference>
<feature type="signal peptide" evidence="1">
    <location>
        <begin position="1"/>
        <end position="17"/>
    </location>
</feature>
<dbReference type="EMBL" id="CAJNOQ010002826">
    <property type="protein sequence ID" value="CAF0980850.1"/>
    <property type="molecule type" value="Genomic_DNA"/>
</dbReference>
<dbReference type="Proteomes" id="UP000681722">
    <property type="component" value="Unassembled WGS sequence"/>
</dbReference>
<evidence type="ECO:0000313" key="3">
    <source>
        <dbReference type="EMBL" id="CAF0980850.1"/>
    </source>
</evidence>
<evidence type="ECO:0000313" key="4">
    <source>
        <dbReference type="EMBL" id="CAF3627647.1"/>
    </source>
</evidence>
<dbReference type="Proteomes" id="UP000663829">
    <property type="component" value="Unassembled WGS sequence"/>
</dbReference>
<dbReference type="Proteomes" id="UP000682733">
    <property type="component" value="Unassembled WGS sequence"/>
</dbReference>
<organism evidence="3 6">
    <name type="scientific">Didymodactylos carnosus</name>
    <dbReference type="NCBI Taxonomy" id="1234261"/>
    <lineage>
        <taxon>Eukaryota</taxon>
        <taxon>Metazoa</taxon>
        <taxon>Spiralia</taxon>
        <taxon>Gnathifera</taxon>
        <taxon>Rotifera</taxon>
        <taxon>Eurotatoria</taxon>
        <taxon>Bdelloidea</taxon>
        <taxon>Philodinida</taxon>
        <taxon>Philodinidae</taxon>
        <taxon>Didymodactylos</taxon>
    </lineage>
</organism>
<sequence>MKFFLTILFCVFGKYFCQNGFPQQFFAVINYTSPLPYEFKTGVQQLLYDYKNLRTRFDIEGWRAKQNETYLLEYKPKGAEQGSPASDGYTLFNFNPDYPQFTKTPPLSDFGPIPYSWSDNGGQLTMKAWFPLPSDLISKGEVWVPELQLNAVRYDSPTICDLKKSRIGKVPCLSYFETKDGTRPVQTIVARAGVGDFQNDEYTVGMYLAFTNGIPSSAESMFDLPDEWPSYCGNANAGYSTEPTRGFVVTPDGNDNFTLKLTTPLVHSLGDSVTISFKANPSQYYNGTQCAEFSGEGGSRTIVFNSKNWNEPQNITMSFKGNYGCCSYRIIGEGGGYDWLYSQDGYTFVVYACNGISGWGCQGKEPCGQ</sequence>
<comment type="caution">
    <text evidence="3">The sequence shown here is derived from an EMBL/GenBank/DDBJ whole genome shotgun (WGS) entry which is preliminary data.</text>
</comment>
<dbReference type="EMBL" id="CAJOBC010002826">
    <property type="protein sequence ID" value="CAF3753415.1"/>
    <property type="molecule type" value="Genomic_DNA"/>
</dbReference>
<reference evidence="3" key="1">
    <citation type="submission" date="2021-02" db="EMBL/GenBank/DDBJ databases">
        <authorList>
            <person name="Nowell W R."/>
        </authorList>
    </citation>
    <scope>NUCLEOTIDE SEQUENCE</scope>
</reference>
<evidence type="ECO:0000313" key="6">
    <source>
        <dbReference type="Proteomes" id="UP000663829"/>
    </source>
</evidence>
<evidence type="ECO:0000256" key="1">
    <source>
        <dbReference type="SAM" id="SignalP"/>
    </source>
</evidence>
<proteinExistence type="predicted"/>
<keyword evidence="6" id="KW-1185">Reference proteome</keyword>
<gene>
    <name evidence="3" type="ORF">GPM918_LOCUS12740</name>
    <name evidence="2" type="ORF">OVA965_LOCUS6723</name>
    <name evidence="5" type="ORF">SRO942_LOCUS12740</name>
    <name evidence="4" type="ORF">TMI583_LOCUS6720</name>
</gene>
<evidence type="ECO:0000313" key="5">
    <source>
        <dbReference type="EMBL" id="CAF3753415.1"/>
    </source>
</evidence>
<accession>A0A814FB51</accession>